<reference evidence="2 3" key="1">
    <citation type="submission" date="2020-08" db="EMBL/GenBank/DDBJ databases">
        <title>Functional genomics of gut bacteria from endangered species of beetles.</title>
        <authorList>
            <person name="Carlos-Shanley C."/>
        </authorList>
    </citation>
    <scope>NUCLEOTIDE SEQUENCE [LARGE SCALE GENOMIC DNA]</scope>
    <source>
        <strain evidence="2 3">S00224</strain>
    </source>
</reference>
<name>A0A7W7K5A2_9SPHN</name>
<dbReference type="AlphaFoldDB" id="A0A7W7K5A2"/>
<dbReference type="InterPro" id="IPR018958">
    <property type="entry name" value="Knr4/Smi1-like_dom"/>
</dbReference>
<feature type="domain" description="Knr4/Smi1-like" evidence="1">
    <location>
        <begin position="30"/>
        <end position="183"/>
    </location>
</feature>
<dbReference type="InterPro" id="IPR037883">
    <property type="entry name" value="Knr4/Smi1-like_sf"/>
</dbReference>
<comment type="caution">
    <text evidence="2">The sequence shown here is derived from an EMBL/GenBank/DDBJ whole genome shotgun (WGS) entry which is preliminary data.</text>
</comment>
<sequence length="205" mass="22706">MAEDFKSAFDAWLVFLNDLGFAAEAQLNPPATKSEIMAVEAEIGFRLPDDLRELYLRADGQKRFHAPIDPTPGTIVTPLFGGYEFASLSRAIDDYRTWVDVIDEWGDESDPNEWITLRVGDAPVAREYFRRGWFPFAIDGGGNAYAVDLAPVPGGTYGQIIVIGSDEDERQVLAPGLTAFLVAAAQCEPLWEEGDGPLRFFEIEL</sequence>
<keyword evidence="3" id="KW-1185">Reference proteome</keyword>
<dbReference type="Pfam" id="PF09346">
    <property type="entry name" value="SMI1_KNR4"/>
    <property type="match status" value="1"/>
</dbReference>
<proteinExistence type="predicted"/>
<dbReference type="PANTHER" id="PTHR47432:SF1">
    <property type="entry name" value="CELL WALL ASSEMBLY REGULATOR SMI1"/>
    <property type="match status" value="1"/>
</dbReference>
<dbReference type="SUPFAM" id="SSF160631">
    <property type="entry name" value="SMI1/KNR4-like"/>
    <property type="match status" value="1"/>
</dbReference>
<dbReference type="RefSeq" id="WP_184169503.1">
    <property type="nucleotide sequence ID" value="NZ_JACHLN010000004.1"/>
</dbReference>
<dbReference type="EMBL" id="JACHLN010000004">
    <property type="protein sequence ID" value="MBB4840831.1"/>
    <property type="molecule type" value="Genomic_DNA"/>
</dbReference>
<dbReference type="Gene3D" id="3.40.1580.10">
    <property type="entry name" value="SMI1/KNR4-like"/>
    <property type="match status" value="1"/>
</dbReference>
<dbReference type="Proteomes" id="UP000575241">
    <property type="component" value="Unassembled WGS sequence"/>
</dbReference>
<gene>
    <name evidence="2" type="ORF">HNP52_003928</name>
</gene>
<accession>A0A7W7K5A2</accession>
<protein>
    <submittedName>
        <fullName evidence="2">Cell wall assembly regulator SMI1</fullName>
    </submittedName>
</protein>
<evidence type="ECO:0000313" key="2">
    <source>
        <dbReference type="EMBL" id="MBB4840831.1"/>
    </source>
</evidence>
<organism evidence="2 3">
    <name type="scientific">Sphingomonas kyeonggiensis</name>
    <dbReference type="NCBI Taxonomy" id="1268553"/>
    <lineage>
        <taxon>Bacteria</taxon>
        <taxon>Pseudomonadati</taxon>
        <taxon>Pseudomonadota</taxon>
        <taxon>Alphaproteobacteria</taxon>
        <taxon>Sphingomonadales</taxon>
        <taxon>Sphingomonadaceae</taxon>
        <taxon>Sphingomonas</taxon>
    </lineage>
</organism>
<evidence type="ECO:0000313" key="3">
    <source>
        <dbReference type="Proteomes" id="UP000575241"/>
    </source>
</evidence>
<evidence type="ECO:0000259" key="1">
    <source>
        <dbReference type="SMART" id="SM00860"/>
    </source>
</evidence>
<dbReference type="PANTHER" id="PTHR47432">
    <property type="entry name" value="CELL WALL ASSEMBLY REGULATOR SMI1"/>
    <property type="match status" value="1"/>
</dbReference>
<dbReference type="InterPro" id="IPR051873">
    <property type="entry name" value="KNR4/SMI1_regulator"/>
</dbReference>
<dbReference type="SMART" id="SM00860">
    <property type="entry name" value="SMI1_KNR4"/>
    <property type="match status" value="1"/>
</dbReference>